<reference evidence="1 2" key="1">
    <citation type="journal article" date="2019" name="Int. J. Syst. Evol. Microbiol.">
        <title>The Global Catalogue of Microorganisms (GCM) 10K type strain sequencing project: providing services to taxonomists for standard genome sequencing and annotation.</title>
        <authorList>
            <consortium name="The Broad Institute Genomics Platform"/>
            <consortium name="The Broad Institute Genome Sequencing Center for Infectious Disease"/>
            <person name="Wu L."/>
            <person name="Ma J."/>
        </authorList>
    </citation>
    <scope>NUCLEOTIDE SEQUENCE [LARGE SCALE GENOMIC DNA]</scope>
    <source>
        <strain evidence="1 2">JCM 16026</strain>
    </source>
</reference>
<name>A0ABN3ANV9_9MICO</name>
<comment type="caution">
    <text evidence="1">The sequence shown here is derived from an EMBL/GenBank/DDBJ whole genome shotgun (WGS) entry which is preliminary data.</text>
</comment>
<dbReference type="EMBL" id="BAAAQT010000005">
    <property type="protein sequence ID" value="GAA2172438.1"/>
    <property type="molecule type" value="Genomic_DNA"/>
</dbReference>
<evidence type="ECO:0000313" key="2">
    <source>
        <dbReference type="Proteomes" id="UP001501599"/>
    </source>
</evidence>
<dbReference type="RefSeq" id="WP_344341177.1">
    <property type="nucleotide sequence ID" value="NZ_BAAAQT010000005.1"/>
</dbReference>
<dbReference type="Proteomes" id="UP001501599">
    <property type="component" value="Unassembled WGS sequence"/>
</dbReference>
<evidence type="ECO:0008006" key="3">
    <source>
        <dbReference type="Google" id="ProtNLM"/>
    </source>
</evidence>
<protein>
    <recommendedName>
        <fullName evidence="3">DNA-binding protein</fullName>
    </recommendedName>
</protein>
<evidence type="ECO:0000313" key="1">
    <source>
        <dbReference type="EMBL" id="GAA2172438.1"/>
    </source>
</evidence>
<sequence length="105" mass="10851">MALVPIPEAARHFDVSAPTIRNYIGRGLFPVYLPEGKRGGALVDIDEAAAALAEHGLPKPYAERGGFGPGAQVVRLAHDAAATLPPMSDEQAARAAALLRAGGAR</sequence>
<keyword evidence="2" id="KW-1185">Reference proteome</keyword>
<gene>
    <name evidence="1" type="ORF">GCM10009846_10380</name>
</gene>
<organism evidence="1 2">
    <name type="scientific">Agrococcus versicolor</name>
    <dbReference type="NCBI Taxonomy" id="501482"/>
    <lineage>
        <taxon>Bacteria</taxon>
        <taxon>Bacillati</taxon>
        <taxon>Actinomycetota</taxon>
        <taxon>Actinomycetes</taxon>
        <taxon>Micrococcales</taxon>
        <taxon>Microbacteriaceae</taxon>
        <taxon>Agrococcus</taxon>
    </lineage>
</organism>
<proteinExistence type="predicted"/>
<accession>A0ABN3ANV9</accession>
<dbReference type="SUPFAM" id="SSF46955">
    <property type="entry name" value="Putative DNA-binding domain"/>
    <property type="match status" value="1"/>
</dbReference>
<dbReference type="InterPro" id="IPR009061">
    <property type="entry name" value="DNA-bd_dom_put_sf"/>
</dbReference>